<dbReference type="SUPFAM" id="SSF110849">
    <property type="entry name" value="ParB/Sulfiredoxin"/>
    <property type="match status" value="1"/>
</dbReference>
<dbReference type="InterPro" id="IPR017819">
    <property type="entry name" value="Plasmid_partition_RepB"/>
</dbReference>
<dbReference type="GO" id="GO:0007059">
    <property type="term" value="P:chromosome segregation"/>
    <property type="evidence" value="ECO:0007669"/>
    <property type="project" value="TreeGrafter"/>
</dbReference>
<dbReference type="OrthoDB" id="7908920at2"/>
<dbReference type="InterPro" id="IPR004437">
    <property type="entry name" value="ParB/RepB/Spo0J"/>
</dbReference>
<reference evidence="4" key="2">
    <citation type="submission" date="2015-01" db="EMBL/GenBank/DDBJ databases">
        <title>Complete genome sequence of Methylobacterium aquaticum strain 22A.</title>
        <authorList>
            <person name="Tani A."/>
            <person name="Ogura Y."/>
            <person name="Hayashi T."/>
        </authorList>
    </citation>
    <scope>NUCLEOTIDE SEQUENCE [LARGE SCALE GENOMIC DNA]</scope>
    <source>
        <strain evidence="4">MA-22A</strain>
        <plasmid evidence="4">Plasmid pMaq22A_2p DNA</plasmid>
    </source>
</reference>
<dbReference type="Proteomes" id="UP000061432">
    <property type="component" value="Plasmid pMaq22A_2p"/>
</dbReference>
<dbReference type="SMART" id="SM00470">
    <property type="entry name" value="ParB"/>
    <property type="match status" value="1"/>
</dbReference>
<dbReference type="GO" id="GO:0005694">
    <property type="term" value="C:chromosome"/>
    <property type="evidence" value="ECO:0007669"/>
    <property type="project" value="TreeGrafter"/>
</dbReference>
<keyword evidence="3" id="KW-0614">Plasmid</keyword>
<dbReference type="RefSeq" id="WP_060851270.1">
    <property type="nucleotide sequence ID" value="NZ_AP014706.1"/>
</dbReference>
<dbReference type="KEGG" id="maqu:Maq22A_2p40005"/>
<dbReference type="InterPro" id="IPR011111">
    <property type="entry name" value="Plasmid_RepB"/>
</dbReference>
<evidence type="ECO:0000313" key="3">
    <source>
        <dbReference type="EMBL" id="BAQ49812.1"/>
    </source>
</evidence>
<dbReference type="EMBL" id="AP014706">
    <property type="protein sequence ID" value="BAQ49812.1"/>
    <property type="molecule type" value="Genomic_DNA"/>
</dbReference>
<organism evidence="3 4">
    <name type="scientific">Methylobacterium aquaticum</name>
    <dbReference type="NCBI Taxonomy" id="270351"/>
    <lineage>
        <taxon>Bacteria</taxon>
        <taxon>Pseudomonadati</taxon>
        <taxon>Pseudomonadota</taxon>
        <taxon>Alphaproteobacteria</taxon>
        <taxon>Hyphomicrobiales</taxon>
        <taxon>Methylobacteriaceae</taxon>
        <taxon>Methylobacterium</taxon>
    </lineage>
</organism>
<dbReference type="Gene3D" id="1.10.10.2830">
    <property type="match status" value="1"/>
</dbReference>
<reference evidence="3 4" key="1">
    <citation type="journal article" date="2015" name="Genome Announc.">
        <title>Complete Genome Sequence of Methylobacterium aquaticum Strain 22A, Isolated from Racomitrium japonicum Moss.</title>
        <authorList>
            <person name="Tani A."/>
            <person name="Ogura Y."/>
            <person name="Hayashi T."/>
            <person name="Kimbara K."/>
        </authorList>
    </citation>
    <scope>NUCLEOTIDE SEQUENCE [LARGE SCALE GENOMIC DNA]</scope>
    <source>
        <strain evidence="3 4">MA-22A</strain>
        <plasmid evidence="4">Plasmid pMaq22A_2p DNA</plasmid>
    </source>
</reference>
<feature type="domain" description="ParB-like N-terminal" evidence="2">
    <location>
        <begin position="64"/>
        <end position="154"/>
    </location>
</feature>
<dbReference type="Pfam" id="PF07506">
    <property type="entry name" value="RepB"/>
    <property type="match status" value="1"/>
</dbReference>
<dbReference type="InterPro" id="IPR050336">
    <property type="entry name" value="Chromosome_partition/occlusion"/>
</dbReference>
<dbReference type="Gene3D" id="3.90.1530.30">
    <property type="match status" value="1"/>
</dbReference>
<dbReference type="CDD" id="cd16405">
    <property type="entry name" value="RepB_like_N"/>
    <property type="match status" value="1"/>
</dbReference>
<comment type="similarity">
    <text evidence="1">Belongs to the ParB family.</text>
</comment>
<accession>A0A0C6FS09</accession>
<dbReference type="GO" id="GO:0003677">
    <property type="term" value="F:DNA binding"/>
    <property type="evidence" value="ECO:0007669"/>
    <property type="project" value="InterPro"/>
</dbReference>
<proteinExistence type="inferred from homology"/>
<evidence type="ECO:0000256" key="1">
    <source>
        <dbReference type="ARBA" id="ARBA00006295"/>
    </source>
</evidence>
<dbReference type="PANTHER" id="PTHR33375">
    <property type="entry name" value="CHROMOSOME-PARTITIONING PROTEIN PARB-RELATED"/>
    <property type="match status" value="1"/>
</dbReference>
<dbReference type="PANTHER" id="PTHR33375:SF1">
    <property type="entry name" value="CHROMOSOME-PARTITIONING PROTEIN PARB-RELATED"/>
    <property type="match status" value="1"/>
</dbReference>
<geneLocation type="plasmid" evidence="4">
    <name>pMaq22A_2p DNA</name>
</geneLocation>
<evidence type="ECO:0000259" key="2">
    <source>
        <dbReference type="SMART" id="SM00470"/>
    </source>
</evidence>
<dbReference type="InterPro" id="IPR003115">
    <property type="entry name" value="ParB_N"/>
</dbReference>
<dbReference type="Pfam" id="PF02195">
    <property type="entry name" value="ParB_N"/>
    <property type="match status" value="1"/>
</dbReference>
<dbReference type="NCBIfam" id="TIGR03454">
    <property type="entry name" value="partition_RepB"/>
    <property type="match status" value="1"/>
</dbReference>
<evidence type="ECO:0000313" key="4">
    <source>
        <dbReference type="Proteomes" id="UP000061432"/>
    </source>
</evidence>
<protein>
    <submittedName>
        <fullName evidence="3">Predicted transcriptional regulators</fullName>
    </submittedName>
</protein>
<dbReference type="InterPro" id="IPR036086">
    <property type="entry name" value="ParB/Sulfiredoxin_sf"/>
</dbReference>
<name>A0A0C6FS09_9HYPH</name>
<dbReference type="AlphaFoldDB" id="A0A0C6FS09"/>
<dbReference type="SUPFAM" id="SSF109709">
    <property type="entry name" value="KorB DNA-binding domain-like"/>
    <property type="match status" value="1"/>
</dbReference>
<sequence length="324" mass="35736">MTKTTGTNRTRAISALFAVQPPLSADNKPRIPSGSVNALRSTLTDSERENEELRQQLLSGASIVTIDADLIDASPIVDRFHEADDPTYEALKASIAQRGQEIPILVRPLESGRYQSAYGHRRVRVARELGLPVKAVVRELTDEDLIVAQGVENAAREDLSFIERAFFAARLEDAGYERSIIQEALAIDRAEASKLITVARAVPPDIAETIGRAPKVGRGRWQALADALKDEAALERARSVIHDPQFRGASDDRFLAILKAATATPAEAKLLRTVFFKDKPVAKVQETAKDIRVTLSREGGFAHYLMEQLPDLFEAFERSLARDE</sequence>
<gene>
    <name evidence="3" type="primary">spo0J</name>
    <name evidence="3" type="ORF">Maq22A_2p40005</name>
</gene>
<dbReference type="PATRIC" id="fig|270351.10.peg.6927"/>
<dbReference type="NCBIfam" id="TIGR00180">
    <property type="entry name" value="parB_part"/>
    <property type="match status" value="1"/>
</dbReference>
<dbReference type="InterPro" id="IPR037972">
    <property type="entry name" value="RepB_N"/>
</dbReference>